<dbReference type="EMBL" id="CAHR02000195">
    <property type="protein sequence ID" value="CCG84018.1"/>
    <property type="molecule type" value="Genomic_DNA"/>
</dbReference>
<gene>
    <name evidence="6" type="ORF">TAPDE_004382</name>
</gene>
<comment type="caution">
    <text evidence="6">The sequence shown here is derived from an EMBL/GenBank/DDBJ whole genome shotgun (WGS) entry which is preliminary data.</text>
</comment>
<proteinExistence type="predicted"/>
<dbReference type="Pfam" id="PF06657">
    <property type="entry name" value="Cep57_MT_bd"/>
    <property type="match status" value="1"/>
</dbReference>
<reference evidence="6 7" key="1">
    <citation type="journal article" date="2013" name="MBio">
        <title>Genome sequencing of the plant pathogen Taphrina deformans, the causal agent of peach leaf curl.</title>
        <authorList>
            <person name="Cisse O.H."/>
            <person name="Almeida J.M.G.C.F."/>
            <person name="Fonseca A."/>
            <person name="Kumar A.A."/>
            <person name="Salojaervi J."/>
            <person name="Overmyer K."/>
            <person name="Hauser P.M."/>
            <person name="Pagni M."/>
        </authorList>
    </citation>
    <scope>NUCLEOTIDE SEQUENCE [LARGE SCALE GENOMIC DNA]</scope>
    <source>
        <strain evidence="7">PYCC 5710 / ATCC 11124 / CBS 356.35 / IMI 108563 / JCM 9778 / NBRC 8474</strain>
    </source>
</reference>
<keyword evidence="7" id="KW-1185">Reference proteome</keyword>
<feature type="region of interest" description="Disordered" evidence="4">
    <location>
        <begin position="1"/>
        <end position="49"/>
    </location>
</feature>
<dbReference type="VEuPathDB" id="FungiDB:TAPDE_004382"/>
<dbReference type="GO" id="GO:0008017">
    <property type="term" value="F:microtubule binding"/>
    <property type="evidence" value="ECO:0007669"/>
    <property type="project" value="InterPro"/>
</dbReference>
<dbReference type="AlphaFoldDB" id="R4XHL7"/>
<feature type="compositionally biased region" description="Basic and acidic residues" evidence="4">
    <location>
        <begin position="353"/>
        <end position="366"/>
    </location>
</feature>
<dbReference type="STRING" id="1097556.R4XHL7"/>
<evidence type="ECO:0000256" key="1">
    <source>
        <dbReference type="ARBA" id="ARBA00004267"/>
    </source>
</evidence>
<dbReference type="GO" id="GO:0005815">
    <property type="term" value="C:microtubule organizing center"/>
    <property type="evidence" value="ECO:0007669"/>
    <property type="project" value="UniProtKB-SubCell"/>
</dbReference>
<dbReference type="eggNOG" id="ENOG502S7ZB">
    <property type="taxonomic scope" value="Eukaryota"/>
</dbReference>
<feature type="domain" description="Cep57 centrosome microtubule-binding" evidence="5">
    <location>
        <begin position="534"/>
        <end position="610"/>
    </location>
</feature>
<evidence type="ECO:0000256" key="2">
    <source>
        <dbReference type="ARBA" id="ARBA00022490"/>
    </source>
</evidence>
<evidence type="ECO:0000313" key="7">
    <source>
        <dbReference type="Proteomes" id="UP000013776"/>
    </source>
</evidence>
<feature type="compositionally biased region" description="Basic residues" evidence="4">
    <location>
        <begin position="341"/>
        <end position="352"/>
    </location>
</feature>
<dbReference type="Gene3D" id="1.20.58.90">
    <property type="match status" value="1"/>
</dbReference>
<name>R4XHL7_TAPDE</name>
<organism evidence="6 7">
    <name type="scientific">Taphrina deformans (strain PYCC 5710 / ATCC 11124 / CBS 356.35 / IMI 108563 / JCM 9778 / NBRC 8474)</name>
    <name type="common">Peach leaf curl fungus</name>
    <name type="synonym">Lalaria deformans</name>
    <dbReference type="NCBI Taxonomy" id="1097556"/>
    <lineage>
        <taxon>Eukaryota</taxon>
        <taxon>Fungi</taxon>
        <taxon>Dikarya</taxon>
        <taxon>Ascomycota</taxon>
        <taxon>Taphrinomycotina</taxon>
        <taxon>Taphrinomycetes</taxon>
        <taxon>Taphrinales</taxon>
        <taxon>Taphrinaceae</taxon>
        <taxon>Taphrina</taxon>
    </lineage>
</organism>
<sequence>MSTRKVTALGLHESESEYSPSKYYQPARTPHGASRMRPQSMRKVSPKSFRDTAQLFKELGLEDSMQQGNVTTMQPGQSFRLPRDIPDLSTLMSSSRKAGHKVIESVPLSEDNQKLFVALQDLQLTIDALEQEKENAQAQMTKLRSEHKAAEEKCKIEQQRATFAENELKQYLATNSKSAQNDAQLKALESRNAALLNAYNNAKKDLENRTLELELARDEVSSVNEERNGAITRLANAHEKIDELTKENESLKKQIESLSREPEKAPTSRSMHREGSVDQRIDEQIRRQRSATPPAATIKSARKDDVDELDYSDEGIEVSKSILNDSEIEDLTEEIQETRRRNMHKAATKNKARKQDRTHGDSADRKPKSKPAPLSQVNRASFKRERKPSTGTSKLPTNRAKRAAPILELSEDDTFASGEDEAEDDLRAAGLLSSDDDEEEEEEILSMAEDEPSQILYRRKPVQLNRNRQCTSNKVNVDKVIKELSRHDSARCTICSRKAASNAKNNQARQEEEKQQQRQQGKTSGGRACDDANATIRPSQPPVPALHAVLAGLEDEFRHLKLKYHGLADNYNQLDPSLGKKKRKALASDLRTTIEALEGKADQIYAIFDVLEAAATGMSWSDEANERPQQTTFSGAAPRREWINT</sequence>
<accession>R4XHL7</accession>
<evidence type="ECO:0000256" key="4">
    <source>
        <dbReference type="SAM" id="MobiDB-lite"/>
    </source>
</evidence>
<feature type="region of interest" description="Disordered" evidence="4">
    <location>
        <begin position="499"/>
        <end position="541"/>
    </location>
</feature>
<keyword evidence="2" id="KW-0963">Cytoplasm</keyword>
<feature type="compositionally biased region" description="Acidic residues" evidence="4">
    <location>
        <begin position="409"/>
        <end position="424"/>
    </location>
</feature>
<evidence type="ECO:0000259" key="5">
    <source>
        <dbReference type="Pfam" id="PF06657"/>
    </source>
</evidence>
<feature type="compositionally biased region" description="Acidic residues" evidence="4">
    <location>
        <begin position="434"/>
        <end position="452"/>
    </location>
</feature>
<dbReference type="InterPro" id="IPR024957">
    <property type="entry name" value="Cep57_MT-bd_dom"/>
</dbReference>
<feature type="region of interest" description="Disordered" evidence="4">
    <location>
        <begin position="245"/>
        <end position="312"/>
    </location>
</feature>
<dbReference type="InterPro" id="IPR051756">
    <property type="entry name" value="Centrosomal_MT-associated"/>
</dbReference>
<evidence type="ECO:0000256" key="3">
    <source>
        <dbReference type="ARBA" id="ARBA00023212"/>
    </source>
</evidence>
<dbReference type="OrthoDB" id="76453at2759"/>
<protein>
    <recommendedName>
        <fullName evidence="5">Cep57 centrosome microtubule-binding domain-containing protein</fullName>
    </recommendedName>
</protein>
<dbReference type="PANTHER" id="PTHR19336:SF9">
    <property type="entry name" value="SPINDLE POLE BODY PROTEIN PPC89"/>
    <property type="match status" value="1"/>
</dbReference>
<evidence type="ECO:0000313" key="6">
    <source>
        <dbReference type="EMBL" id="CCG84018.1"/>
    </source>
</evidence>
<feature type="region of interest" description="Disordered" evidence="4">
    <location>
        <begin position="623"/>
        <end position="645"/>
    </location>
</feature>
<feature type="region of interest" description="Disordered" evidence="4">
    <location>
        <begin position="333"/>
        <end position="452"/>
    </location>
</feature>
<dbReference type="Proteomes" id="UP000013776">
    <property type="component" value="Unassembled WGS sequence"/>
</dbReference>
<comment type="subcellular location">
    <subcellularLocation>
        <location evidence="1">Cytoplasm</location>
        <location evidence="1">Cytoskeleton</location>
        <location evidence="1">Microtubule organizing center</location>
    </subcellularLocation>
</comment>
<dbReference type="PANTHER" id="PTHR19336">
    <property type="entry name" value="UNCHARACTERIZED DUF1167"/>
    <property type="match status" value="1"/>
</dbReference>
<keyword evidence="3" id="KW-0206">Cytoskeleton</keyword>
<feature type="compositionally biased region" description="Basic and acidic residues" evidence="4">
    <location>
        <begin position="245"/>
        <end position="286"/>
    </location>
</feature>